<organism evidence="1 2">
    <name type="scientific">Waddlia chondrophila (strain ATCC VR-1470 / WSU 86-1044)</name>
    <dbReference type="NCBI Taxonomy" id="716544"/>
    <lineage>
        <taxon>Bacteria</taxon>
        <taxon>Pseudomonadati</taxon>
        <taxon>Chlamydiota</taxon>
        <taxon>Chlamydiia</taxon>
        <taxon>Parachlamydiales</taxon>
        <taxon>Waddliaceae</taxon>
        <taxon>Waddlia</taxon>
    </lineage>
</organism>
<proteinExistence type="predicted"/>
<gene>
    <name evidence="1" type="ordered locus">wcw_1928</name>
</gene>
<dbReference type="EMBL" id="CP001928">
    <property type="protein sequence ID" value="ADI39264.1"/>
    <property type="molecule type" value="Genomic_DNA"/>
</dbReference>
<protein>
    <submittedName>
        <fullName evidence="1">Uncharacterized protein</fullName>
    </submittedName>
</protein>
<dbReference type="AlphaFoldDB" id="D6YT69"/>
<dbReference type="HOGENOM" id="CLU_3159308_0_0_0"/>
<accession>D6YT69</accession>
<dbReference type="KEGG" id="wch:wcw_1928"/>
<evidence type="ECO:0000313" key="1">
    <source>
        <dbReference type="EMBL" id="ADI39264.1"/>
    </source>
</evidence>
<keyword evidence="2" id="KW-1185">Reference proteome</keyword>
<dbReference type="Proteomes" id="UP000001505">
    <property type="component" value="Chromosome"/>
</dbReference>
<dbReference type="STRING" id="716544.wcw_1928"/>
<evidence type="ECO:0000313" key="2">
    <source>
        <dbReference type="Proteomes" id="UP000001505"/>
    </source>
</evidence>
<reference evidence="1 2" key="1">
    <citation type="journal article" date="2010" name="PLoS ONE">
        <title>The Waddlia genome: a window into chlamydial biology.</title>
        <authorList>
            <person name="Bertelli C."/>
            <person name="Collyn F."/>
            <person name="Croxatto A."/>
            <person name="Ruckert C."/>
            <person name="Polkinghorne A."/>
            <person name="Kebbi-Beghdadi C."/>
            <person name="Goesmann A."/>
            <person name="Vaughan L."/>
            <person name="Greub G."/>
        </authorList>
    </citation>
    <scope>NUCLEOTIDE SEQUENCE [LARGE SCALE GENOMIC DNA]</scope>
    <source>
        <strain evidence="2">ATCC VR-1470 / WSU 86-1044</strain>
    </source>
</reference>
<name>D6YT69_WADCW</name>
<sequence length="48" mass="5316">MSPASLTLQIITNFFQGELLGRQGKLVSVGESENDLLREKEAARCMFS</sequence>